<feature type="region of interest" description="Disordered" evidence="17">
    <location>
        <begin position="145"/>
        <end position="185"/>
    </location>
</feature>
<dbReference type="FunFam" id="1.10.10.60:FF:000251">
    <property type="entry name" value="Zinc finger protein 541"/>
    <property type="match status" value="1"/>
</dbReference>
<keyword evidence="7" id="KW-0221">Differentiation</keyword>
<keyword evidence="11" id="KW-0010">Activator</keyword>
<dbReference type="STRING" id="94827.A0A099ZNU9"/>
<accession>A0A099ZNU9</accession>
<evidence type="ECO:0000313" key="21">
    <source>
        <dbReference type="Proteomes" id="UP000053641"/>
    </source>
</evidence>
<feature type="coiled-coil region" evidence="16">
    <location>
        <begin position="441"/>
        <end position="482"/>
    </location>
</feature>
<dbReference type="GO" id="GO:0005667">
    <property type="term" value="C:transcription regulator complex"/>
    <property type="evidence" value="ECO:0007669"/>
    <property type="project" value="TreeGrafter"/>
</dbReference>
<evidence type="ECO:0000256" key="17">
    <source>
        <dbReference type="SAM" id="MobiDB-lite"/>
    </source>
</evidence>
<dbReference type="GO" id="GO:0007283">
    <property type="term" value="P:spermatogenesis"/>
    <property type="evidence" value="ECO:0007669"/>
    <property type="project" value="UniProtKB-KW"/>
</dbReference>
<protein>
    <recommendedName>
        <fullName evidence="15">Zinc finger protein 541</fullName>
    </recommendedName>
</protein>
<dbReference type="EMBL" id="KL895507">
    <property type="protein sequence ID" value="KGL82638.1"/>
    <property type="molecule type" value="Genomic_DNA"/>
</dbReference>
<evidence type="ECO:0000256" key="6">
    <source>
        <dbReference type="ARBA" id="ARBA00022771"/>
    </source>
</evidence>
<keyword evidence="10" id="KW-0805">Transcription regulation</keyword>
<keyword evidence="5" id="KW-0677">Repeat</keyword>
<sequence length="523" mass="58938">SAELATVSPSQVAMASFPSRRDRPRLTIFNRIQGGNIYSFTSAAREESSAAACTKTSGVPTDGGRFESGFLCKSCSQLFYTEKGLESHMCFQGEQWCSPERKEEQQPAGKQQGGSRLPPEGTSNVPSCRCVLNIPNAFSRRIPADRELFPQAGERESRDADELRENARQKKRKRQTRPKSLFIPPPPSCEAAGGCFQSNLRSPVFLVDHLLRDLFQSSPYTPPPMLSPIREGSGLYFSTLCSASGDPNQLFSTVLDRMDRDFGFCLVKDNTKISVEPHINIGSRFQAEIPTLQDRSNLESAEQAASLVWKPWGDIATNQETQDRVTELLNMACSSVMPGGGTNLELALHCLHEAQGNVLEALEMLLFGGPRKSESHPLANYRYAGSDIWTPLERQLFQKAFCVHKKDFFLIQKKIQTKNVAQCVEYYYIWKKIIKFDCGRVQVIERKVKKDKNELEKTEEKVEKTEEKVEKTEEKVEKLGICVRATGLGNPRWEPSQPVPFPVPRVFAKIKSRNAHMKRHRLQ</sequence>
<dbReference type="InterPro" id="IPR001005">
    <property type="entry name" value="SANT/Myb"/>
</dbReference>
<feature type="non-terminal residue" evidence="20">
    <location>
        <position position="1"/>
    </location>
</feature>
<dbReference type="InterPro" id="IPR051066">
    <property type="entry name" value="Trans_reg/Corepressor"/>
</dbReference>
<comment type="subcellular location">
    <subcellularLocation>
        <location evidence="1">Nucleus</location>
    </subcellularLocation>
</comment>
<reference evidence="20 21" key="1">
    <citation type="submission" date="2014-06" db="EMBL/GenBank/DDBJ databases">
        <title>Genome evolution of avian class.</title>
        <authorList>
            <person name="Zhang G."/>
            <person name="Li C."/>
        </authorList>
    </citation>
    <scope>NUCLEOTIDE SEQUENCE [LARGE SCALE GENOMIC DNA]</scope>
    <source>
        <strain evidence="20">BGI_N309</strain>
    </source>
</reference>
<evidence type="ECO:0000256" key="4">
    <source>
        <dbReference type="ARBA" id="ARBA00022723"/>
    </source>
</evidence>
<evidence type="ECO:0000313" key="20">
    <source>
        <dbReference type="EMBL" id="KGL82638.1"/>
    </source>
</evidence>
<keyword evidence="2" id="KW-0217">Developmental protein</keyword>
<evidence type="ECO:0000256" key="11">
    <source>
        <dbReference type="ARBA" id="ARBA00023159"/>
    </source>
</evidence>
<evidence type="ECO:0000256" key="14">
    <source>
        <dbReference type="ARBA" id="ARBA00023254"/>
    </source>
</evidence>
<dbReference type="GO" id="GO:0051321">
    <property type="term" value="P:meiotic cell cycle"/>
    <property type="evidence" value="ECO:0007669"/>
    <property type="project" value="UniProtKB-KW"/>
</dbReference>
<dbReference type="Proteomes" id="UP000053641">
    <property type="component" value="Unassembled WGS sequence"/>
</dbReference>
<evidence type="ECO:0000256" key="3">
    <source>
        <dbReference type="ARBA" id="ARBA00022491"/>
    </source>
</evidence>
<evidence type="ECO:0000256" key="8">
    <source>
        <dbReference type="ARBA" id="ARBA00022833"/>
    </source>
</evidence>
<organism evidence="20 21">
    <name type="scientific">Tinamus guttatus</name>
    <name type="common">White-throated tinamou</name>
    <dbReference type="NCBI Taxonomy" id="94827"/>
    <lineage>
        <taxon>Eukaryota</taxon>
        <taxon>Metazoa</taxon>
        <taxon>Chordata</taxon>
        <taxon>Craniata</taxon>
        <taxon>Vertebrata</taxon>
        <taxon>Euteleostomi</taxon>
        <taxon>Archelosauria</taxon>
        <taxon>Archosauria</taxon>
        <taxon>Dinosauria</taxon>
        <taxon>Saurischia</taxon>
        <taxon>Theropoda</taxon>
        <taxon>Coelurosauria</taxon>
        <taxon>Aves</taxon>
        <taxon>Palaeognathae</taxon>
        <taxon>Tinamiformes</taxon>
        <taxon>Tinamidae</taxon>
        <taxon>Tinamus</taxon>
    </lineage>
</organism>
<evidence type="ECO:0000259" key="18">
    <source>
        <dbReference type="PROSITE" id="PS51156"/>
    </source>
</evidence>
<dbReference type="InterPro" id="IPR017884">
    <property type="entry name" value="SANT_dom"/>
</dbReference>
<dbReference type="SMART" id="SM01189">
    <property type="entry name" value="ELM2"/>
    <property type="match status" value="1"/>
</dbReference>
<evidence type="ECO:0000256" key="5">
    <source>
        <dbReference type="ARBA" id="ARBA00022737"/>
    </source>
</evidence>
<keyword evidence="8" id="KW-0862">Zinc</keyword>
<dbReference type="PANTHER" id="PTHR16089">
    <property type="entry name" value="REST COREPRESSOR COREST PROTEIN-RELATED"/>
    <property type="match status" value="1"/>
</dbReference>
<keyword evidence="14" id="KW-0469">Meiosis</keyword>
<evidence type="ECO:0000259" key="19">
    <source>
        <dbReference type="PROSITE" id="PS51293"/>
    </source>
</evidence>
<dbReference type="GO" id="GO:0003714">
    <property type="term" value="F:transcription corepressor activity"/>
    <property type="evidence" value="ECO:0007669"/>
    <property type="project" value="TreeGrafter"/>
</dbReference>
<dbReference type="PROSITE" id="PS51293">
    <property type="entry name" value="SANT"/>
    <property type="match status" value="1"/>
</dbReference>
<evidence type="ECO:0000256" key="12">
    <source>
        <dbReference type="ARBA" id="ARBA00023163"/>
    </source>
</evidence>
<feature type="non-terminal residue" evidence="20">
    <location>
        <position position="523"/>
    </location>
</feature>
<dbReference type="SMART" id="SM00717">
    <property type="entry name" value="SANT"/>
    <property type="match status" value="1"/>
</dbReference>
<dbReference type="PANTHER" id="PTHR16089:SF23">
    <property type="entry name" value="ZINC FINGER PROTEIN 541"/>
    <property type="match status" value="1"/>
</dbReference>
<keyword evidence="4" id="KW-0479">Metal-binding</keyword>
<evidence type="ECO:0000256" key="7">
    <source>
        <dbReference type="ARBA" id="ARBA00022782"/>
    </source>
</evidence>
<dbReference type="Pfam" id="PF01448">
    <property type="entry name" value="ELM2"/>
    <property type="match status" value="1"/>
</dbReference>
<dbReference type="AlphaFoldDB" id="A0A099ZNU9"/>
<evidence type="ECO:0000256" key="13">
    <source>
        <dbReference type="ARBA" id="ARBA00023242"/>
    </source>
</evidence>
<keyword evidence="13" id="KW-0539">Nucleus</keyword>
<evidence type="ECO:0000256" key="9">
    <source>
        <dbReference type="ARBA" id="ARBA00022871"/>
    </source>
</evidence>
<evidence type="ECO:0000256" key="15">
    <source>
        <dbReference type="ARBA" id="ARBA00068624"/>
    </source>
</evidence>
<dbReference type="GO" id="GO:0008270">
    <property type="term" value="F:zinc ion binding"/>
    <property type="evidence" value="ECO:0007669"/>
    <property type="project" value="UniProtKB-KW"/>
</dbReference>
<dbReference type="SUPFAM" id="SSF46689">
    <property type="entry name" value="Homeodomain-like"/>
    <property type="match status" value="1"/>
</dbReference>
<keyword evidence="9" id="KW-0744">Spermatogenesis</keyword>
<name>A0A099ZNU9_TINGU</name>
<feature type="region of interest" description="Disordered" evidence="17">
    <location>
        <begin position="101"/>
        <end position="124"/>
    </location>
</feature>
<keyword evidence="12" id="KW-0804">Transcription</keyword>
<dbReference type="InterPro" id="IPR009057">
    <property type="entry name" value="Homeodomain-like_sf"/>
</dbReference>
<keyword evidence="3" id="KW-0678">Repressor</keyword>
<evidence type="ECO:0000256" key="16">
    <source>
        <dbReference type="SAM" id="Coils"/>
    </source>
</evidence>
<feature type="compositionally biased region" description="Basic and acidic residues" evidence="17">
    <location>
        <begin position="145"/>
        <end position="168"/>
    </location>
</feature>
<feature type="domain" description="SANT" evidence="19">
    <location>
        <begin position="384"/>
        <end position="435"/>
    </location>
</feature>
<gene>
    <name evidence="20" type="ORF">N309_14609</name>
</gene>
<dbReference type="PROSITE" id="PS51156">
    <property type="entry name" value="ELM2"/>
    <property type="match status" value="1"/>
</dbReference>
<keyword evidence="6" id="KW-0863">Zinc-finger</keyword>
<dbReference type="GO" id="GO:0030154">
    <property type="term" value="P:cell differentiation"/>
    <property type="evidence" value="ECO:0007669"/>
    <property type="project" value="UniProtKB-KW"/>
</dbReference>
<dbReference type="GO" id="GO:0006357">
    <property type="term" value="P:regulation of transcription by RNA polymerase II"/>
    <property type="evidence" value="ECO:0007669"/>
    <property type="project" value="TreeGrafter"/>
</dbReference>
<proteinExistence type="predicted"/>
<dbReference type="Gene3D" id="1.10.10.60">
    <property type="entry name" value="Homeodomain-like"/>
    <property type="match status" value="1"/>
</dbReference>
<evidence type="ECO:0000256" key="10">
    <source>
        <dbReference type="ARBA" id="ARBA00023015"/>
    </source>
</evidence>
<evidence type="ECO:0000256" key="2">
    <source>
        <dbReference type="ARBA" id="ARBA00022473"/>
    </source>
</evidence>
<keyword evidence="21" id="KW-1185">Reference proteome</keyword>
<feature type="domain" description="ELM2" evidence="18">
    <location>
        <begin position="277"/>
        <end position="369"/>
    </location>
</feature>
<evidence type="ECO:0000256" key="1">
    <source>
        <dbReference type="ARBA" id="ARBA00004123"/>
    </source>
</evidence>
<dbReference type="InterPro" id="IPR000949">
    <property type="entry name" value="ELM2_dom"/>
</dbReference>
<keyword evidence="16" id="KW-0175">Coiled coil</keyword>
<dbReference type="GO" id="GO:0000118">
    <property type="term" value="C:histone deacetylase complex"/>
    <property type="evidence" value="ECO:0007669"/>
    <property type="project" value="TreeGrafter"/>
</dbReference>